<comment type="similarity">
    <text evidence="1">Belongs to the UDP-N-acetylglucosamine 2-epimerase family.</text>
</comment>
<dbReference type="EMBL" id="VIRB01000036">
    <property type="protein sequence ID" value="NDO68163.1"/>
    <property type="molecule type" value="Genomic_DNA"/>
</dbReference>
<proteinExistence type="inferred from homology"/>
<comment type="caution">
    <text evidence="3">The sequence shown here is derived from an EMBL/GenBank/DDBJ whole genome shotgun (WGS) entry which is preliminary data.</text>
</comment>
<dbReference type="PANTHER" id="PTHR43174">
    <property type="entry name" value="UDP-N-ACETYLGLUCOSAMINE 2-EPIMERASE"/>
    <property type="match status" value="1"/>
</dbReference>
<gene>
    <name evidence="3" type="ORF">FMM80_05335</name>
</gene>
<dbReference type="OrthoDB" id="9803238at2"/>
<dbReference type="GO" id="GO:0008761">
    <property type="term" value="F:UDP-N-acetylglucosamine 2-epimerase activity"/>
    <property type="evidence" value="ECO:0007669"/>
    <property type="project" value="UniProtKB-EC"/>
</dbReference>
<dbReference type="RefSeq" id="WP_004070328.1">
    <property type="nucleotide sequence ID" value="NZ_VIRB01000036.1"/>
</dbReference>
<dbReference type="Gene3D" id="3.40.50.2000">
    <property type="entry name" value="Glycogen Phosphorylase B"/>
    <property type="match status" value="2"/>
</dbReference>
<dbReference type="EC" id="5.1.3.14" evidence="3"/>
<dbReference type="Pfam" id="PF02350">
    <property type="entry name" value="Epimerase_2"/>
    <property type="match status" value="1"/>
</dbReference>
<reference evidence="3 4" key="1">
    <citation type="submission" date="2019-07" db="EMBL/GenBank/DDBJ databases">
        <title>Draft genome sequences of 15 bacterial species constituting the stable defined intestinal microbiota of the GM15 gnotobiotic mouse model.</title>
        <authorList>
            <person name="Elie C."/>
            <person name="Mathieu A."/>
            <person name="Saliou A."/>
            <person name="Darnaud M."/>
            <person name="Leulier F."/>
            <person name="Tamellini A."/>
        </authorList>
    </citation>
    <scope>NUCLEOTIDE SEQUENCE [LARGE SCALE GENOMIC DNA]</scope>
    <source>
        <strain evidence="4">ASF 502</strain>
    </source>
</reference>
<dbReference type="SUPFAM" id="SSF53756">
    <property type="entry name" value="UDP-Glycosyltransferase/glycogen phosphorylase"/>
    <property type="match status" value="1"/>
</dbReference>
<evidence type="ECO:0000313" key="4">
    <source>
        <dbReference type="Proteomes" id="UP000474104"/>
    </source>
</evidence>
<name>A0A9X5C7U8_9FIRM</name>
<dbReference type="NCBIfam" id="TIGR00236">
    <property type="entry name" value="wecB"/>
    <property type="match status" value="1"/>
</dbReference>
<dbReference type="Proteomes" id="UP000474104">
    <property type="component" value="Unassembled WGS sequence"/>
</dbReference>
<evidence type="ECO:0000256" key="1">
    <source>
        <dbReference type="RuleBase" id="RU003513"/>
    </source>
</evidence>
<protein>
    <submittedName>
        <fullName evidence="3">UDP-N-acetylglucosamine 2-epimerase (Non-hydrolyzing)</fullName>
        <ecNumber evidence="3">5.1.3.14</ecNumber>
    </submittedName>
</protein>
<keyword evidence="1 3" id="KW-0413">Isomerase</keyword>
<dbReference type="AlphaFoldDB" id="A0A9X5C7U8"/>
<organism evidence="3 4">
    <name type="scientific">Schaedlerella arabinosiphila</name>
    <dbReference type="NCBI Taxonomy" id="2044587"/>
    <lineage>
        <taxon>Bacteria</taxon>
        <taxon>Bacillati</taxon>
        <taxon>Bacillota</taxon>
        <taxon>Clostridia</taxon>
        <taxon>Lachnospirales</taxon>
        <taxon>Lachnospiraceae</taxon>
        <taxon>Schaedlerella</taxon>
    </lineage>
</organism>
<feature type="domain" description="UDP-N-acetylglucosamine 2-epimerase" evidence="2">
    <location>
        <begin position="26"/>
        <end position="354"/>
    </location>
</feature>
<sequence length="379" mass="42762">MKIMTVVGARPQFIKAAVVSHLLRKKHTEVLVHTGQHFDYNMSEQFFKELDIPDPDYNLGISGGTHAEMTGRMMIAIENVLAKEEPDWLLVFGDTNSTLAAALAAAKLHIPVCHVEAGARTHCMTNPEEINRICTDHVSSLLLASTQSGFDEMAREGLQEKGMLVGDPMYDAFLEYSSRIALDSIELTPLTGDKLNVPKEFYYMTCHREENTNDDKDLLEIFKATEMLDAPTVYPVHPRNKQRAIRLFETHSFTKLILCEPVGYLESACLVKNAKRIITDSGGLQREAFFAGKKCVTILDFVVWPETMVDNRNELSKPNAEEIVEKLEHEQKIDHAYSPFGDGHSVERIVNALEQGIRQEVVLNEVCTDRMRKDKSKSH</sequence>
<dbReference type="InterPro" id="IPR029767">
    <property type="entry name" value="WecB-like"/>
</dbReference>
<evidence type="ECO:0000259" key="2">
    <source>
        <dbReference type="Pfam" id="PF02350"/>
    </source>
</evidence>
<dbReference type="CDD" id="cd03786">
    <property type="entry name" value="GTB_UDP-GlcNAc_2-Epimerase"/>
    <property type="match status" value="1"/>
</dbReference>
<dbReference type="PANTHER" id="PTHR43174:SF1">
    <property type="entry name" value="UDP-N-ACETYLGLUCOSAMINE 2-EPIMERASE"/>
    <property type="match status" value="1"/>
</dbReference>
<dbReference type="InterPro" id="IPR003331">
    <property type="entry name" value="UDP_GlcNAc_Epimerase_2_dom"/>
</dbReference>
<evidence type="ECO:0000313" key="3">
    <source>
        <dbReference type="EMBL" id="NDO68163.1"/>
    </source>
</evidence>
<accession>A0A9X5C7U8</accession>